<gene>
    <name evidence="1" type="ORF">HMPREF0201_01697</name>
</gene>
<dbReference type="GO" id="GO:0007155">
    <property type="term" value="P:cell adhesion"/>
    <property type="evidence" value="ECO:0007669"/>
    <property type="project" value="InterPro"/>
</dbReference>
<dbReference type="AlphaFoldDB" id="S3JC42"/>
<evidence type="ECO:0000313" key="2">
    <source>
        <dbReference type="Proteomes" id="UP000014585"/>
    </source>
</evidence>
<name>S3JC42_9ENTR</name>
<sequence length="163" mass="17569">MGSDGVHWKGAPGTVVRTCSDANTLPDTPALCYINYGTPLDVYLGTTERRDIATAPSKGSGSKYKAPVLCTRDSRVDVVTRFEFEPIVVNGVELVKTTASNTGVAIFYNGTLVDTTTRINESFEQGTTDTEYEFQLIRDPNVSVGEVTTGDFTAVATVIMTLQ</sequence>
<dbReference type="InterPro" id="IPR036937">
    <property type="entry name" value="Adhesion_dom_fimbrial_sf"/>
</dbReference>
<dbReference type="SUPFAM" id="SSF49401">
    <property type="entry name" value="Bacterial adhesins"/>
    <property type="match status" value="1"/>
</dbReference>
<organism evidence="1 2">
    <name type="scientific">Cedecea davisae DSM 4568</name>
    <dbReference type="NCBI Taxonomy" id="566551"/>
    <lineage>
        <taxon>Bacteria</taxon>
        <taxon>Pseudomonadati</taxon>
        <taxon>Pseudomonadota</taxon>
        <taxon>Gammaproteobacteria</taxon>
        <taxon>Enterobacterales</taxon>
        <taxon>Enterobacteriaceae</taxon>
        <taxon>Cedecea</taxon>
    </lineage>
</organism>
<protein>
    <recommendedName>
        <fullName evidence="3">Fimbrial-type adhesion domain-containing protein</fullName>
    </recommendedName>
</protein>
<dbReference type="GO" id="GO:0009289">
    <property type="term" value="C:pilus"/>
    <property type="evidence" value="ECO:0007669"/>
    <property type="project" value="InterPro"/>
</dbReference>
<dbReference type="Gene3D" id="2.60.40.1090">
    <property type="entry name" value="Fimbrial-type adhesion domain"/>
    <property type="match status" value="1"/>
</dbReference>
<evidence type="ECO:0008006" key="3">
    <source>
        <dbReference type="Google" id="ProtNLM"/>
    </source>
</evidence>
<proteinExistence type="predicted"/>
<reference evidence="1 2" key="1">
    <citation type="submission" date="2013-04" db="EMBL/GenBank/DDBJ databases">
        <authorList>
            <person name="Weinstock G."/>
            <person name="Sodergren E."/>
            <person name="Lobos E.A."/>
            <person name="Fulton L."/>
            <person name="Fulton R."/>
            <person name="Courtney L."/>
            <person name="Fronick C."/>
            <person name="O'Laughlin M."/>
            <person name="Godfrey J."/>
            <person name="Wilson R.M."/>
            <person name="Miner T."/>
            <person name="Farmer C."/>
            <person name="Delehaunty K."/>
            <person name="Cordes M."/>
            <person name="Minx P."/>
            <person name="Tomlinson C."/>
            <person name="Chen J."/>
            <person name="Wollam A."/>
            <person name="Pepin K.H."/>
            <person name="Palsikar V.B."/>
            <person name="Zhang X."/>
            <person name="Suruliraj S."/>
            <person name="Perna N.T."/>
            <person name="Plunkett G."/>
            <person name="Warren W."/>
            <person name="Mitreva M."/>
            <person name="Mardis E.R."/>
            <person name="Wilson R.K."/>
        </authorList>
    </citation>
    <scope>NUCLEOTIDE SEQUENCE [LARGE SCALE GENOMIC DNA]</scope>
    <source>
        <strain evidence="1 2">DSM 4568</strain>
    </source>
</reference>
<accession>S3JC42</accession>
<dbReference type="InterPro" id="IPR008966">
    <property type="entry name" value="Adhesion_dom_sf"/>
</dbReference>
<comment type="caution">
    <text evidence="1">The sequence shown here is derived from an EMBL/GenBank/DDBJ whole genome shotgun (WGS) entry which is preliminary data.</text>
</comment>
<dbReference type="HOGENOM" id="CLU_1624167_0_0_6"/>
<dbReference type="EMBL" id="ATDT01000010">
    <property type="protein sequence ID" value="EPF17717.1"/>
    <property type="molecule type" value="Genomic_DNA"/>
</dbReference>
<dbReference type="Proteomes" id="UP000014585">
    <property type="component" value="Unassembled WGS sequence"/>
</dbReference>
<evidence type="ECO:0000313" key="1">
    <source>
        <dbReference type="EMBL" id="EPF17717.1"/>
    </source>
</evidence>